<accession>A0AAD4NG75</accession>
<dbReference type="Proteomes" id="UP001201812">
    <property type="component" value="Unassembled WGS sequence"/>
</dbReference>
<evidence type="ECO:0000313" key="2">
    <source>
        <dbReference type="EMBL" id="KAI1728813.1"/>
    </source>
</evidence>
<gene>
    <name evidence="2" type="ORF">DdX_01016</name>
</gene>
<feature type="region of interest" description="Disordered" evidence="1">
    <location>
        <begin position="374"/>
        <end position="409"/>
    </location>
</feature>
<feature type="region of interest" description="Disordered" evidence="1">
    <location>
        <begin position="634"/>
        <end position="768"/>
    </location>
</feature>
<keyword evidence="3" id="KW-1185">Reference proteome</keyword>
<protein>
    <submittedName>
        <fullName evidence="2">Spinocerebellar ataxia type 10 protein domain-containing protein</fullName>
    </submittedName>
</protein>
<evidence type="ECO:0000313" key="3">
    <source>
        <dbReference type="Proteomes" id="UP001201812"/>
    </source>
</evidence>
<sequence>MFFIYRVDIGALKRFSLAVLESVLKLLDDFDDLEFSDDAGLRRAKILMQAFVNMTNKSPRFRAVVVCHSSVTHWMGLLRLEPVRVEVLASLSCIIRDMHKVFYSEETYTQLLSDLATLWNQVTAPHDQKTWISSLFSILLDEDCTFLSECRMSMDRESFTDILFITEHLIEKTSAIGNGDHKAHMVHPGNVHWCVDYLEQMDKDLSILNDYSHMPNMDVGHRLFLLTDIIAGAALIRPIYDECLHNDQRAIRLVCGILKVILDAEDIRRQELEAAFLKRSMALKQLEANAKQQNHVKENACEQQTVKKNTHNNENDREVDDDGQESSAQGEHAKNHMPHLGNNNQESETRQNGQANEGHSIAECNVEQELNISTGEENTAHERKDTVNDKSLENGILEDSNMASNEETKGRLNATEVEIGNIEELLSKSGPTSPKQRRYRVEESNMKSKADESLEPISQSQNEDDTKCAKENEEPGSSSITVSQLVVGLKSAVQLRRLLLIRHIPLHIACSLREASMRAIGSLSHDSPSNRLVAGTEMDAVASVLRCALKLETEGPLTMQWALITLKNLCADCVENQEKLLYITEHPNSMVDRNRLLAAIGLRIAEIDEATGLILRLEKAPPVIFPPAAASVASSKNSSNANQEGNDDGEGQQQPMDLESSSSSASSDELISSSSSSPYSGEPSPASKPLLDEIPLNSINQDNDGGSDEINKGLLERIGLGDTKCAIEDQTGSDATPQSFSPRRATQTPESSIATSLHSANSMSVELS</sequence>
<feature type="compositionally biased region" description="Low complexity" evidence="1">
    <location>
        <begin position="651"/>
        <end position="687"/>
    </location>
</feature>
<feature type="compositionally biased region" description="Polar residues" evidence="1">
    <location>
        <begin position="730"/>
        <end position="768"/>
    </location>
</feature>
<proteinExistence type="predicted"/>
<organism evidence="2 3">
    <name type="scientific">Ditylenchus destructor</name>
    <dbReference type="NCBI Taxonomy" id="166010"/>
    <lineage>
        <taxon>Eukaryota</taxon>
        <taxon>Metazoa</taxon>
        <taxon>Ecdysozoa</taxon>
        <taxon>Nematoda</taxon>
        <taxon>Chromadorea</taxon>
        <taxon>Rhabditida</taxon>
        <taxon>Tylenchina</taxon>
        <taxon>Tylenchomorpha</taxon>
        <taxon>Sphaerularioidea</taxon>
        <taxon>Anguinidae</taxon>
        <taxon>Anguininae</taxon>
        <taxon>Ditylenchus</taxon>
    </lineage>
</organism>
<feature type="compositionally biased region" description="Basic and acidic residues" evidence="1">
    <location>
        <begin position="464"/>
        <end position="473"/>
    </location>
</feature>
<dbReference type="EMBL" id="JAKKPZ010000001">
    <property type="protein sequence ID" value="KAI1728813.1"/>
    <property type="molecule type" value="Genomic_DNA"/>
</dbReference>
<feature type="compositionally biased region" description="Basic and acidic residues" evidence="1">
    <location>
        <begin position="439"/>
        <end position="452"/>
    </location>
</feature>
<feature type="compositionally biased region" description="Polar residues" evidence="1">
    <location>
        <begin position="341"/>
        <end position="356"/>
    </location>
</feature>
<name>A0AAD4NG75_9BILA</name>
<feature type="region of interest" description="Disordered" evidence="1">
    <location>
        <begin position="294"/>
        <end position="356"/>
    </location>
</feature>
<comment type="caution">
    <text evidence="2">The sequence shown here is derived from an EMBL/GenBank/DDBJ whole genome shotgun (WGS) entry which is preliminary data.</text>
</comment>
<dbReference type="AlphaFoldDB" id="A0AAD4NG75"/>
<feature type="compositionally biased region" description="Basic and acidic residues" evidence="1">
    <location>
        <begin position="378"/>
        <end position="392"/>
    </location>
</feature>
<evidence type="ECO:0000256" key="1">
    <source>
        <dbReference type="SAM" id="MobiDB-lite"/>
    </source>
</evidence>
<feature type="compositionally biased region" description="Low complexity" evidence="1">
    <location>
        <begin position="634"/>
        <end position="644"/>
    </location>
</feature>
<reference evidence="2" key="1">
    <citation type="submission" date="2022-01" db="EMBL/GenBank/DDBJ databases">
        <title>Genome Sequence Resource for Two Populations of Ditylenchus destructor, the Migratory Endoparasitic Phytonematode.</title>
        <authorList>
            <person name="Zhang H."/>
            <person name="Lin R."/>
            <person name="Xie B."/>
        </authorList>
    </citation>
    <scope>NUCLEOTIDE SEQUENCE</scope>
    <source>
        <strain evidence="2">BazhouSP</strain>
    </source>
</reference>
<feature type="region of interest" description="Disordered" evidence="1">
    <location>
        <begin position="423"/>
        <end position="476"/>
    </location>
</feature>